<dbReference type="InterPro" id="IPR027417">
    <property type="entry name" value="P-loop_NTPase"/>
</dbReference>
<protein>
    <recommendedName>
        <fullName evidence="4">Sulfotransferase family protein</fullName>
    </recommendedName>
</protein>
<feature type="compositionally biased region" description="Low complexity" evidence="1">
    <location>
        <begin position="333"/>
        <end position="349"/>
    </location>
</feature>
<dbReference type="EMBL" id="JACHLY010000001">
    <property type="protein sequence ID" value="MBB5997569.1"/>
    <property type="molecule type" value="Genomic_DNA"/>
</dbReference>
<dbReference type="RefSeq" id="WP_184633819.1">
    <property type="nucleotide sequence ID" value="NZ_BAABKT010000005.1"/>
</dbReference>
<proteinExistence type="predicted"/>
<keyword evidence="3" id="KW-1185">Reference proteome</keyword>
<reference evidence="2 3" key="1">
    <citation type="submission" date="2020-08" db="EMBL/GenBank/DDBJ databases">
        <title>Sequencing the genomes of 1000 actinobacteria strains.</title>
        <authorList>
            <person name="Klenk H.-P."/>
        </authorList>
    </citation>
    <scope>NUCLEOTIDE SEQUENCE [LARGE SCALE GENOMIC DNA]</scope>
    <source>
        <strain evidence="2 3">DSM 44593</strain>
    </source>
</reference>
<evidence type="ECO:0000313" key="2">
    <source>
        <dbReference type="EMBL" id="MBB5997569.1"/>
    </source>
</evidence>
<dbReference type="AlphaFoldDB" id="A0A841E8D0"/>
<comment type="caution">
    <text evidence="2">The sequence shown here is derived from an EMBL/GenBank/DDBJ whole genome shotgun (WGS) entry which is preliminary data.</text>
</comment>
<dbReference type="SUPFAM" id="SSF52540">
    <property type="entry name" value="P-loop containing nucleoside triphosphate hydrolases"/>
    <property type="match status" value="1"/>
</dbReference>
<evidence type="ECO:0000313" key="3">
    <source>
        <dbReference type="Proteomes" id="UP000578077"/>
    </source>
</evidence>
<evidence type="ECO:0008006" key="4">
    <source>
        <dbReference type="Google" id="ProtNLM"/>
    </source>
</evidence>
<evidence type="ECO:0000256" key="1">
    <source>
        <dbReference type="SAM" id="MobiDB-lite"/>
    </source>
</evidence>
<sequence length="363" mass="39717">MAERLVLHIGVQKSGTTYLQQMMQDRTQELAALGALYPVPPRRRAGATRVNYHETATYALLGGEYSWVSEERSAKERAWWENLQKQVRSWEGTAIVSAEALSVVRAEAARTTVDALGAADTRVFITARGLGKLLPSVWQQHIRNGKSSSFHSYLRQLSRQRDAGWDPLEEDHSTHLWRAFALGRLARRWASIVGTDKVTVISNPGSPADRLWHRFLEAVELGDTSAVPAPDDATTVHSGITAPEAEVLRTLNSNLSGAEWSPDDARRLRARIIEGFAQRSERGPRLGIPAPFRASVESWSRADIEDLRESGIRVVGDLDELAYSADAEPPEPAANDVAEAAGSAAATAAEWSPGLKSPLSKAV</sequence>
<dbReference type="Proteomes" id="UP000578077">
    <property type="component" value="Unassembled WGS sequence"/>
</dbReference>
<dbReference type="Gene3D" id="3.40.50.300">
    <property type="entry name" value="P-loop containing nucleotide triphosphate hydrolases"/>
    <property type="match status" value="1"/>
</dbReference>
<gene>
    <name evidence="2" type="ORF">HNR25_001320</name>
</gene>
<organism evidence="2 3">
    <name type="scientific">Streptomonospora salina</name>
    <dbReference type="NCBI Taxonomy" id="104205"/>
    <lineage>
        <taxon>Bacteria</taxon>
        <taxon>Bacillati</taxon>
        <taxon>Actinomycetota</taxon>
        <taxon>Actinomycetes</taxon>
        <taxon>Streptosporangiales</taxon>
        <taxon>Nocardiopsidaceae</taxon>
        <taxon>Streptomonospora</taxon>
    </lineage>
</organism>
<accession>A0A841E8D0</accession>
<feature type="region of interest" description="Disordered" evidence="1">
    <location>
        <begin position="324"/>
        <end position="363"/>
    </location>
</feature>
<name>A0A841E8D0_9ACTN</name>